<comment type="caution">
    <text evidence="1">The sequence shown here is derived from an EMBL/GenBank/DDBJ whole genome shotgun (WGS) entry which is preliminary data.</text>
</comment>
<reference evidence="1 2" key="1">
    <citation type="submission" date="2020-02" db="EMBL/GenBank/DDBJ databases">
        <title>Draft genome sequence of Haematococcus lacustris strain NIES-144.</title>
        <authorList>
            <person name="Morimoto D."/>
            <person name="Nakagawa S."/>
            <person name="Yoshida T."/>
            <person name="Sawayama S."/>
        </authorList>
    </citation>
    <scope>NUCLEOTIDE SEQUENCE [LARGE SCALE GENOMIC DNA]</scope>
    <source>
        <strain evidence="1 2">NIES-144</strain>
    </source>
</reference>
<keyword evidence="2" id="KW-1185">Reference proteome</keyword>
<evidence type="ECO:0000313" key="1">
    <source>
        <dbReference type="EMBL" id="GFH11152.1"/>
    </source>
</evidence>
<dbReference type="EMBL" id="BLLF01000378">
    <property type="protein sequence ID" value="GFH11152.1"/>
    <property type="molecule type" value="Genomic_DNA"/>
</dbReference>
<evidence type="ECO:0000313" key="2">
    <source>
        <dbReference type="Proteomes" id="UP000485058"/>
    </source>
</evidence>
<sequence>MRLHGAQEKVLERYFKKLEEEAASVSQQEWGADKQLVVFFGNAGIGTR</sequence>
<dbReference type="Proteomes" id="UP000485058">
    <property type="component" value="Unassembled WGS sequence"/>
</dbReference>
<dbReference type="AlphaFoldDB" id="A0A699Z6P8"/>
<feature type="non-terminal residue" evidence="1">
    <location>
        <position position="1"/>
    </location>
</feature>
<protein>
    <submittedName>
        <fullName evidence="1">Uncharacterized protein</fullName>
    </submittedName>
</protein>
<organism evidence="1 2">
    <name type="scientific">Haematococcus lacustris</name>
    <name type="common">Green alga</name>
    <name type="synonym">Haematococcus pluvialis</name>
    <dbReference type="NCBI Taxonomy" id="44745"/>
    <lineage>
        <taxon>Eukaryota</taxon>
        <taxon>Viridiplantae</taxon>
        <taxon>Chlorophyta</taxon>
        <taxon>core chlorophytes</taxon>
        <taxon>Chlorophyceae</taxon>
        <taxon>CS clade</taxon>
        <taxon>Chlamydomonadales</taxon>
        <taxon>Haematococcaceae</taxon>
        <taxon>Haematococcus</taxon>
    </lineage>
</organism>
<gene>
    <name evidence="1" type="ORF">HaLaN_06602</name>
</gene>
<feature type="non-terminal residue" evidence="1">
    <location>
        <position position="48"/>
    </location>
</feature>
<proteinExistence type="predicted"/>
<accession>A0A699Z6P8</accession>
<name>A0A699Z6P8_HAELA</name>